<dbReference type="RefSeq" id="WP_149615136.1">
    <property type="nucleotide sequence ID" value="NZ_SEUK01000055.1"/>
</dbReference>
<proteinExistence type="predicted"/>
<evidence type="ECO:0000313" key="2">
    <source>
        <dbReference type="Proteomes" id="UP000324162"/>
    </source>
</evidence>
<comment type="caution">
    <text evidence="1">The sequence shown here is derived from an EMBL/GenBank/DDBJ whole genome shotgun (WGS) entry which is preliminary data.</text>
</comment>
<dbReference type="EMBL" id="SEUK01000055">
    <property type="protein sequence ID" value="KAA1156903.1"/>
    <property type="molecule type" value="Genomic_DNA"/>
</dbReference>
<organism evidence="1 2">
    <name type="scientific">Pseudoalteromonas fuliginea</name>
    <dbReference type="NCBI Taxonomy" id="1872678"/>
    <lineage>
        <taxon>Bacteria</taxon>
        <taxon>Pseudomonadati</taxon>
        <taxon>Pseudomonadota</taxon>
        <taxon>Gammaproteobacteria</taxon>
        <taxon>Alteromonadales</taxon>
        <taxon>Pseudoalteromonadaceae</taxon>
        <taxon>Pseudoalteromonas</taxon>
    </lineage>
</organism>
<sequence length="274" mass="31944">MLTILKVFNLAKAFYRGFIGGPNFENCVHHRLILEGKLLTLDMPSSNVAAVPSTIDVSFPYNSTSWFNQHKEDYFHHVYVHMLTKNWMYLPPVSYLPSSEYGMLSCQLRIKQTNEINVLDTVQLKRFVIESYDNFHWGPDGRNTEVKNDTTLESSKMAVPFEPDELEEEILGRIETRGYPPLPAAKEVIFNNCQWVFYQVKRNNSLSRQDFYCLPLSEHAFLEIEFNHRIDRSDKHKKWAKHALESQQRIMESIKLSDLPPDHDNLIADNSQGF</sequence>
<evidence type="ECO:0000313" key="1">
    <source>
        <dbReference type="EMBL" id="KAA1156903.1"/>
    </source>
</evidence>
<gene>
    <name evidence="1" type="ORF">EU508_18425</name>
</gene>
<reference evidence="1 2" key="1">
    <citation type="submission" date="2019-01" db="EMBL/GenBank/DDBJ databases">
        <title>Genome sequences of marine Pseudoalteromonas species.</title>
        <authorList>
            <person name="Boraston A.B."/>
            <person name="Hehemann J.-H."/>
            <person name="Vickers C.J."/>
            <person name="Salama-Alber O."/>
            <person name="Abe K."/>
            <person name="Hettle A.J."/>
        </authorList>
    </citation>
    <scope>NUCLEOTIDE SEQUENCE [LARGE SCALE GENOMIC DNA]</scope>
    <source>
        <strain evidence="1 2">PS42</strain>
    </source>
</reference>
<accession>A0AB73BBZ3</accession>
<name>A0AB73BBZ3_9GAMM</name>
<dbReference type="AlphaFoldDB" id="A0AB73BBZ3"/>
<dbReference type="Proteomes" id="UP000324162">
    <property type="component" value="Unassembled WGS sequence"/>
</dbReference>
<protein>
    <submittedName>
        <fullName evidence="1">Uncharacterized protein</fullName>
    </submittedName>
</protein>